<proteinExistence type="inferred from homology"/>
<keyword evidence="6 7" id="KW-0472">Membrane</keyword>
<keyword evidence="3" id="KW-1003">Cell membrane</keyword>
<evidence type="ECO:0000313" key="9">
    <source>
        <dbReference type="Proteomes" id="UP000031561"/>
    </source>
</evidence>
<evidence type="ECO:0000256" key="3">
    <source>
        <dbReference type="ARBA" id="ARBA00022475"/>
    </source>
</evidence>
<feature type="transmembrane region" description="Helical" evidence="7">
    <location>
        <begin position="7"/>
        <end position="26"/>
    </location>
</feature>
<comment type="caution">
    <text evidence="8">The sequence shown here is derived from an EMBL/GenBank/DDBJ whole genome shotgun (WGS) entry which is preliminary data.</text>
</comment>
<dbReference type="PANTHER" id="PTHR33452:SF1">
    <property type="entry name" value="INNER MEMBRANE PROTEIN YPHA-RELATED"/>
    <property type="match status" value="1"/>
</dbReference>
<evidence type="ECO:0000256" key="7">
    <source>
        <dbReference type="SAM" id="Phobius"/>
    </source>
</evidence>
<keyword evidence="4 7" id="KW-0812">Transmembrane</keyword>
<feature type="transmembrane region" description="Helical" evidence="7">
    <location>
        <begin position="46"/>
        <end position="66"/>
    </location>
</feature>
<dbReference type="RefSeq" id="WP_166282265.1">
    <property type="nucleotide sequence ID" value="NZ_JTHE03000062.1"/>
</dbReference>
<reference evidence="8 9" key="1">
    <citation type="journal article" date="2015" name="Genome Announc.">
        <title>Draft Genome Sequence of Filamentous Marine Cyanobacterium Lyngbya confervoides Strain BDU141951.</title>
        <authorList>
            <person name="Chandrababunaidu M.M."/>
            <person name="Sen D."/>
            <person name="Tripathy S."/>
        </authorList>
    </citation>
    <scope>NUCLEOTIDE SEQUENCE [LARGE SCALE GENOMIC DNA]</scope>
    <source>
        <strain evidence="8 9">BDU141951</strain>
    </source>
</reference>
<protein>
    <submittedName>
        <fullName evidence="8">DoxX family protein</fullName>
    </submittedName>
</protein>
<accession>A0ABD4T3V1</accession>
<dbReference type="GO" id="GO:0005886">
    <property type="term" value="C:plasma membrane"/>
    <property type="evidence" value="ECO:0007669"/>
    <property type="project" value="UniProtKB-SubCell"/>
</dbReference>
<dbReference type="PANTHER" id="PTHR33452">
    <property type="entry name" value="OXIDOREDUCTASE CATD-RELATED"/>
    <property type="match status" value="1"/>
</dbReference>
<keyword evidence="9" id="KW-1185">Reference proteome</keyword>
<gene>
    <name evidence="8" type="ORF">QQ91_0011775</name>
</gene>
<dbReference type="EMBL" id="JTHE03000062">
    <property type="protein sequence ID" value="MCM1983496.1"/>
    <property type="molecule type" value="Genomic_DNA"/>
</dbReference>
<evidence type="ECO:0000256" key="2">
    <source>
        <dbReference type="ARBA" id="ARBA00006679"/>
    </source>
</evidence>
<comment type="similarity">
    <text evidence="2">Belongs to the DoxX family.</text>
</comment>
<dbReference type="InterPro" id="IPR032808">
    <property type="entry name" value="DoxX"/>
</dbReference>
<name>A0ABD4T3V1_9CYAN</name>
<feature type="transmembrane region" description="Helical" evidence="7">
    <location>
        <begin position="73"/>
        <end position="92"/>
    </location>
</feature>
<feature type="transmembrane region" description="Helical" evidence="7">
    <location>
        <begin position="104"/>
        <end position="123"/>
    </location>
</feature>
<dbReference type="InterPro" id="IPR051907">
    <property type="entry name" value="DoxX-like_oxidoreductase"/>
</dbReference>
<evidence type="ECO:0000256" key="4">
    <source>
        <dbReference type="ARBA" id="ARBA00022692"/>
    </source>
</evidence>
<evidence type="ECO:0000313" key="8">
    <source>
        <dbReference type="EMBL" id="MCM1983496.1"/>
    </source>
</evidence>
<comment type="subcellular location">
    <subcellularLocation>
        <location evidence="1">Cell membrane</location>
        <topology evidence="1">Multi-pass membrane protein</topology>
    </subcellularLocation>
</comment>
<evidence type="ECO:0000256" key="1">
    <source>
        <dbReference type="ARBA" id="ARBA00004651"/>
    </source>
</evidence>
<dbReference type="AlphaFoldDB" id="A0ABD4T3V1"/>
<sequence>MERYIPLVARFFLSVIFLRSGIFKILDFSGTQAYMASKGIPETLTATLLVLTIGVELVGGCSVLLGYRARWGALALCLFLIPATLIFHTNFAENAQTIQFFKNVAIFGGLLMVYANGSGALSIDQTVR</sequence>
<evidence type="ECO:0000256" key="5">
    <source>
        <dbReference type="ARBA" id="ARBA00022989"/>
    </source>
</evidence>
<keyword evidence="5 7" id="KW-1133">Transmembrane helix</keyword>
<organism evidence="8 9">
    <name type="scientific">Lyngbya confervoides BDU141951</name>
    <dbReference type="NCBI Taxonomy" id="1574623"/>
    <lineage>
        <taxon>Bacteria</taxon>
        <taxon>Bacillati</taxon>
        <taxon>Cyanobacteriota</taxon>
        <taxon>Cyanophyceae</taxon>
        <taxon>Oscillatoriophycideae</taxon>
        <taxon>Oscillatoriales</taxon>
        <taxon>Microcoleaceae</taxon>
        <taxon>Lyngbya</taxon>
    </lineage>
</organism>
<dbReference type="Pfam" id="PF07681">
    <property type="entry name" value="DoxX"/>
    <property type="match status" value="1"/>
</dbReference>
<evidence type="ECO:0000256" key="6">
    <source>
        <dbReference type="ARBA" id="ARBA00023136"/>
    </source>
</evidence>
<dbReference type="Proteomes" id="UP000031561">
    <property type="component" value="Unassembled WGS sequence"/>
</dbReference>